<name>A0AAD7D653_MYCRO</name>
<evidence type="ECO:0008006" key="3">
    <source>
        <dbReference type="Google" id="ProtNLM"/>
    </source>
</evidence>
<dbReference type="SUPFAM" id="SSF52047">
    <property type="entry name" value="RNI-like"/>
    <property type="match status" value="1"/>
</dbReference>
<organism evidence="1 2">
    <name type="scientific">Mycena rosella</name>
    <name type="common">Pink bonnet</name>
    <name type="synonym">Agaricus rosellus</name>
    <dbReference type="NCBI Taxonomy" id="1033263"/>
    <lineage>
        <taxon>Eukaryota</taxon>
        <taxon>Fungi</taxon>
        <taxon>Dikarya</taxon>
        <taxon>Basidiomycota</taxon>
        <taxon>Agaricomycotina</taxon>
        <taxon>Agaricomycetes</taxon>
        <taxon>Agaricomycetidae</taxon>
        <taxon>Agaricales</taxon>
        <taxon>Marasmiineae</taxon>
        <taxon>Mycenaceae</taxon>
        <taxon>Mycena</taxon>
    </lineage>
</organism>
<evidence type="ECO:0000313" key="2">
    <source>
        <dbReference type="Proteomes" id="UP001221757"/>
    </source>
</evidence>
<keyword evidence="2" id="KW-1185">Reference proteome</keyword>
<protein>
    <recommendedName>
        <fullName evidence="3">F-box domain-containing protein</fullName>
    </recommendedName>
</protein>
<comment type="caution">
    <text evidence="1">The sequence shown here is derived from an EMBL/GenBank/DDBJ whole genome shotgun (WGS) entry which is preliminary data.</text>
</comment>
<dbReference type="AlphaFoldDB" id="A0AAD7D653"/>
<dbReference type="InterPro" id="IPR032675">
    <property type="entry name" value="LRR_dom_sf"/>
</dbReference>
<evidence type="ECO:0000313" key="1">
    <source>
        <dbReference type="EMBL" id="KAJ7678768.1"/>
    </source>
</evidence>
<dbReference type="EMBL" id="JARKIE010000131">
    <property type="protein sequence ID" value="KAJ7678768.1"/>
    <property type="molecule type" value="Genomic_DNA"/>
</dbReference>
<dbReference type="Proteomes" id="UP001221757">
    <property type="component" value="Unassembled WGS sequence"/>
</dbReference>
<accession>A0AAD7D653</accession>
<gene>
    <name evidence="1" type="ORF">B0H17DRAFT_1182293</name>
</gene>
<proteinExistence type="predicted"/>
<reference evidence="1" key="1">
    <citation type="submission" date="2023-03" db="EMBL/GenBank/DDBJ databases">
        <title>Massive genome expansion in bonnet fungi (Mycena s.s.) driven by repeated elements and novel gene families across ecological guilds.</title>
        <authorList>
            <consortium name="Lawrence Berkeley National Laboratory"/>
            <person name="Harder C.B."/>
            <person name="Miyauchi S."/>
            <person name="Viragh M."/>
            <person name="Kuo A."/>
            <person name="Thoen E."/>
            <person name="Andreopoulos B."/>
            <person name="Lu D."/>
            <person name="Skrede I."/>
            <person name="Drula E."/>
            <person name="Henrissat B."/>
            <person name="Morin E."/>
            <person name="Kohler A."/>
            <person name="Barry K."/>
            <person name="LaButti K."/>
            <person name="Morin E."/>
            <person name="Salamov A."/>
            <person name="Lipzen A."/>
            <person name="Mereny Z."/>
            <person name="Hegedus B."/>
            <person name="Baldrian P."/>
            <person name="Stursova M."/>
            <person name="Weitz H."/>
            <person name="Taylor A."/>
            <person name="Grigoriev I.V."/>
            <person name="Nagy L.G."/>
            <person name="Martin F."/>
            <person name="Kauserud H."/>
        </authorList>
    </citation>
    <scope>NUCLEOTIDE SEQUENCE</scope>
    <source>
        <strain evidence="1">CBHHK067</strain>
    </source>
</reference>
<dbReference type="Gene3D" id="3.80.10.10">
    <property type="entry name" value="Ribonuclease Inhibitor"/>
    <property type="match status" value="1"/>
</dbReference>
<sequence>MSVLKELQARIEEVSADIDRSARPAEKEMLQKLQRSKSGLQRQLNAVRDPLGRLPFEISSEIFVQCLPSDRHAQPKPHKLPMLLLDICTAWTDIAVSTPALWAAIHIEFPRAEGFGQLLKEWLNRARNRPLSISLGGRGVFDDGVLTIVRGYAKQLNSLEAYAEDGDSLAALLHCMGSFSSLERLVIGGLSRIETLGISEDGDDVYAWSRTSIDTRQTLDILCLAPNLVECTFSYLSMVNFDSNTEHLDIPSLRYLAFRRPEENDYTDSDDDILNYLSLPALETLDLPMSHISLQDAVRFLKRSSPPLQKLVLGGIFYDDWEFNFICLDECLRLVPTLTHLELCVRDVDTTPMFASLAESPSLVPHLRRLKLQCHQQVVSEPLYSAVVRALSVRRDQIICFTYMRLHDAGLASPEPDAHICEAFCQFAADGMEIHLESEERI</sequence>